<keyword evidence="3 4" id="KW-0413">Isomerase</keyword>
<comment type="caution">
    <text evidence="4">Lacks conserved residue(s) required for the propagation of feature annotation.</text>
</comment>
<protein>
    <recommendedName>
        <fullName evidence="4">tRNA pseudouridine synthase A</fullName>
        <ecNumber evidence="4">5.4.99.12</ecNumber>
    </recommendedName>
    <alternativeName>
        <fullName evidence="4">tRNA pseudouridine(38-40) synthase</fullName>
    </alternativeName>
    <alternativeName>
        <fullName evidence="4">tRNA pseudouridylate synthase I</fullName>
    </alternativeName>
    <alternativeName>
        <fullName evidence="4">tRNA-uridine isomerase I</fullName>
    </alternativeName>
</protein>
<dbReference type="PIRSF" id="PIRSF001430">
    <property type="entry name" value="tRNA_psdUrid_synth"/>
    <property type="match status" value="1"/>
</dbReference>
<evidence type="ECO:0000256" key="5">
    <source>
        <dbReference type="PIRSR" id="PIRSR001430-1"/>
    </source>
</evidence>
<dbReference type="Gene3D" id="3.30.70.660">
    <property type="entry name" value="Pseudouridine synthase I, catalytic domain, C-terminal subdomain"/>
    <property type="match status" value="1"/>
</dbReference>
<feature type="binding site" evidence="4 6">
    <location>
        <position position="124"/>
    </location>
    <ligand>
        <name>substrate</name>
    </ligand>
</feature>
<organism evidence="9 10">
    <name type="scientific">Nocardioides kongjuensis</name>
    <dbReference type="NCBI Taxonomy" id="349522"/>
    <lineage>
        <taxon>Bacteria</taxon>
        <taxon>Bacillati</taxon>
        <taxon>Actinomycetota</taxon>
        <taxon>Actinomycetes</taxon>
        <taxon>Propionibacteriales</taxon>
        <taxon>Nocardioidaceae</taxon>
        <taxon>Nocardioides</taxon>
    </lineage>
</organism>
<dbReference type="PANTHER" id="PTHR11142">
    <property type="entry name" value="PSEUDOURIDYLATE SYNTHASE"/>
    <property type="match status" value="1"/>
</dbReference>
<evidence type="ECO:0000256" key="7">
    <source>
        <dbReference type="RuleBase" id="RU003792"/>
    </source>
</evidence>
<comment type="function">
    <text evidence="4">Formation of pseudouridine at positions 38, 39 and 40 in the anticodon stem and loop of transfer RNAs.</text>
</comment>
<dbReference type="EMBL" id="JACCBF010000001">
    <property type="protein sequence ID" value="NYD33525.1"/>
    <property type="molecule type" value="Genomic_DNA"/>
</dbReference>
<dbReference type="CDD" id="cd02570">
    <property type="entry name" value="PseudoU_synth_EcTruA"/>
    <property type="match status" value="1"/>
</dbReference>
<dbReference type="Proteomes" id="UP000582231">
    <property type="component" value="Unassembled WGS sequence"/>
</dbReference>
<evidence type="ECO:0000256" key="4">
    <source>
        <dbReference type="HAMAP-Rule" id="MF_00171"/>
    </source>
</evidence>
<dbReference type="InterPro" id="IPR020097">
    <property type="entry name" value="PsdUridine_synth_TruA_a/b_dom"/>
</dbReference>
<dbReference type="HAMAP" id="MF_00171">
    <property type="entry name" value="TruA"/>
    <property type="match status" value="1"/>
</dbReference>
<dbReference type="RefSeq" id="WP_179729551.1">
    <property type="nucleotide sequence ID" value="NZ_BAABEF010000001.1"/>
</dbReference>
<comment type="subunit">
    <text evidence="4">Homodimer.</text>
</comment>
<dbReference type="InterPro" id="IPR001406">
    <property type="entry name" value="PsdUridine_synth_TruA"/>
</dbReference>
<comment type="caution">
    <text evidence="9">The sequence shown here is derived from an EMBL/GenBank/DDBJ whole genome shotgun (WGS) entry which is preliminary data.</text>
</comment>
<dbReference type="GO" id="GO:0160147">
    <property type="term" value="F:tRNA pseudouridine(38-40) synthase activity"/>
    <property type="evidence" value="ECO:0007669"/>
    <property type="project" value="UniProtKB-EC"/>
</dbReference>
<dbReference type="FunFam" id="3.30.70.660:FF:000003">
    <property type="entry name" value="tRNA pseudouridine synthase A"/>
    <property type="match status" value="1"/>
</dbReference>
<dbReference type="Gene3D" id="3.30.70.580">
    <property type="entry name" value="Pseudouridine synthase I, catalytic domain, N-terminal subdomain"/>
    <property type="match status" value="1"/>
</dbReference>
<evidence type="ECO:0000313" key="10">
    <source>
        <dbReference type="Proteomes" id="UP000582231"/>
    </source>
</evidence>
<evidence type="ECO:0000256" key="1">
    <source>
        <dbReference type="ARBA" id="ARBA00009375"/>
    </source>
</evidence>
<keyword evidence="10" id="KW-1185">Reference proteome</keyword>
<dbReference type="FunFam" id="3.30.70.580:FF:000001">
    <property type="entry name" value="tRNA pseudouridine synthase A"/>
    <property type="match status" value="1"/>
</dbReference>
<dbReference type="SUPFAM" id="SSF55120">
    <property type="entry name" value="Pseudouridine synthase"/>
    <property type="match status" value="1"/>
</dbReference>
<proteinExistence type="inferred from homology"/>
<dbReference type="NCBIfam" id="TIGR00071">
    <property type="entry name" value="hisT_truA"/>
    <property type="match status" value="1"/>
</dbReference>
<gene>
    <name evidence="4" type="primary">truA</name>
    <name evidence="9" type="ORF">BJ958_005071</name>
</gene>
<evidence type="ECO:0000256" key="2">
    <source>
        <dbReference type="ARBA" id="ARBA00022694"/>
    </source>
</evidence>
<evidence type="ECO:0000259" key="8">
    <source>
        <dbReference type="Pfam" id="PF01416"/>
    </source>
</evidence>
<accession>A0A852RRG6</accession>
<feature type="active site" description="Nucleophile" evidence="4 5">
    <location>
        <position position="54"/>
    </location>
</feature>
<dbReference type="AlphaFoldDB" id="A0A852RRG6"/>
<dbReference type="GO" id="GO:0003723">
    <property type="term" value="F:RNA binding"/>
    <property type="evidence" value="ECO:0007669"/>
    <property type="project" value="InterPro"/>
</dbReference>
<comment type="catalytic activity">
    <reaction evidence="4 7">
        <text>uridine(38/39/40) in tRNA = pseudouridine(38/39/40) in tRNA</text>
        <dbReference type="Rhea" id="RHEA:22376"/>
        <dbReference type="Rhea" id="RHEA-COMP:10085"/>
        <dbReference type="Rhea" id="RHEA-COMP:10087"/>
        <dbReference type="ChEBI" id="CHEBI:65314"/>
        <dbReference type="ChEBI" id="CHEBI:65315"/>
        <dbReference type="EC" id="5.4.99.12"/>
    </reaction>
</comment>
<comment type="similarity">
    <text evidence="1 4 7">Belongs to the tRNA pseudouridine synthase TruA family.</text>
</comment>
<evidence type="ECO:0000256" key="3">
    <source>
        <dbReference type="ARBA" id="ARBA00023235"/>
    </source>
</evidence>
<sequence>MRLRIDLAYDGGDFRGWASQPGLRTVQAELTAALTTVLRLPEGSLRVTCAGRTDSGVHARGQVVHVDVPEDPEEGSPTAARQVTQLDVLARRVNGVLDKTVRVHRISEAPDGFDARFAALWRRYAYRIVDDPARADPLTRNHVLFWPRRLDVAAMDEAARSLVGLHDFAAFCKHREGATTIRTLLEFGWTRTDDGLVVGHVKADAFCHSMVRALVGCMIAIGEGRHDPAWAVEILTGRRRDQGVIVVPAHGLTLEEVAYPDAAGLAARVAQTAARRTHAETDGAEGAEGAEG</sequence>
<evidence type="ECO:0000256" key="6">
    <source>
        <dbReference type="PIRSR" id="PIRSR001430-2"/>
    </source>
</evidence>
<evidence type="ECO:0000313" key="9">
    <source>
        <dbReference type="EMBL" id="NYD33525.1"/>
    </source>
</evidence>
<reference evidence="9 10" key="1">
    <citation type="submission" date="2020-07" db="EMBL/GenBank/DDBJ databases">
        <title>Sequencing the genomes of 1000 actinobacteria strains.</title>
        <authorList>
            <person name="Klenk H.-P."/>
        </authorList>
    </citation>
    <scope>NUCLEOTIDE SEQUENCE [LARGE SCALE GENOMIC DNA]</scope>
    <source>
        <strain evidence="9 10">DSM 19082</strain>
    </source>
</reference>
<dbReference type="InterPro" id="IPR020095">
    <property type="entry name" value="PsdUridine_synth_TruA_C"/>
</dbReference>
<dbReference type="Pfam" id="PF01416">
    <property type="entry name" value="PseudoU_synth_1"/>
    <property type="match status" value="1"/>
</dbReference>
<dbReference type="PANTHER" id="PTHR11142:SF0">
    <property type="entry name" value="TRNA PSEUDOURIDINE SYNTHASE-LIKE 1"/>
    <property type="match status" value="1"/>
</dbReference>
<feature type="domain" description="Pseudouridine synthase I TruA alpha/beta" evidence="8">
    <location>
        <begin position="158"/>
        <end position="260"/>
    </location>
</feature>
<dbReference type="GO" id="GO:0031119">
    <property type="term" value="P:tRNA pseudouridine synthesis"/>
    <property type="evidence" value="ECO:0007669"/>
    <property type="project" value="UniProtKB-UniRule"/>
</dbReference>
<name>A0A852RRG6_9ACTN</name>
<dbReference type="InterPro" id="IPR020103">
    <property type="entry name" value="PsdUridine_synth_cat_dom_sf"/>
</dbReference>
<keyword evidence="2 4" id="KW-0819">tRNA processing</keyword>
<dbReference type="EC" id="5.4.99.12" evidence="4"/>
<dbReference type="InterPro" id="IPR020094">
    <property type="entry name" value="TruA/RsuA/RluB/E/F_N"/>
</dbReference>